<evidence type="ECO:0000313" key="2">
    <source>
        <dbReference type="Proteomes" id="UP000076532"/>
    </source>
</evidence>
<reference evidence="1 2" key="1">
    <citation type="journal article" date="2016" name="Mol. Biol. Evol.">
        <title>Comparative Genomics of Early-Diverging Mushroom-Forming Fungi Provides Insights into the Origins of Lignocellulose Decay Capabilities.</title>
        <authorList>
            <person name="Nagy L.G."/>
            <person name="Riley R."/>
            <person name="Tritt A."/>
            <person name="Adam C."/>
            <person name="Daum C."/>
            <person name="Floudas D."/>
            <person name="Sun H."/>
            <person name="Yadav J.S."/>
            <person name="Pangilinan J."/>
            <person name="Larsson K.H."/>
            <person name="Matsuura K."/>
            <person name="Barry K."/>
            <person name="Labutti K."/>
            <person name="Kuo R."/>
            <person name="Ohm R.A."/>
            <person name="Bhattacharya S.S."/>
            <person name="Shirouzu T."/>
            <person name="Yoshinaga Y."/>
            <person name="Martin F.M."/>
            <person name="Grigoriev I.V."/>
            <person name="Hibbett D.S."/>
        </authorList>
    </citation>
    <scope>NUCLEOTIDE SEQUENCE [LARGE SCALE GENOMIC DNA]</scope>
    <source>
        <strain evidence="1 2">CBS 109695</strain>
    </source>
</reference>
<dbReference type="OrthoDB" id="10520400at2759"/>
<organism evidence="1 2">
    <name type="scientific">Athelia psychrophila</name>
    <dbReference type="NCBI Taxonomy" id="1759441"/>
    <lineage>
        <taxon>Eukaryota</taxon>
        <taxon>Fungi</taxon>
        <taxon>Dikarya</taxon>
        <taxon>Basidiomycota</taxon>
        <taxon>Agaricomycotina</taxon>
        <taxon>Agaricomycetes</taxon>
        <taxon>Agaricomycetidae</taxon>
        <taxon>Atheliales</taxon>
        <taxon>Atheliaceae</taxon>
        <taxon>Athelia</taxon>
    </lineage>
</organism>
<accession>A0A166LFN3</accession>
<dbReference type="EMBL" id="KV417536">
    <property type="protein sequence ID" value="KZP22904.1"/>
    <property type="molecule type" value="Genomic_DNA"/>
</dbReference>
<dbReference type="AlphaFoldDB" id="A0A166LFN3"/>
<sequence length="288" mass="31935">MSSSTELITTIPQIEGAITALSAFFYQSRSQEIARVNTEYQNQLINIRESVIEQSFAFKQTVVEATIEAEGGQAIARRIVYLLKKIKTKPSMDILEDLLESLQEKIESQLVRVEQVKSGFEGIRSNLLKISSDQSDMHSQITSDQSTALVEAKKSATAAKWLGSAAVLTSWTVVGGLYFGHLAIEQSKDKSAAKQKYQAATQASAILDVMCDGINDVVKILTQHVDFWSDLSARITIQLVELTPDKLIKNNGKIRIGNVEQSEEEWGEVEALYQQYASTARLSKPLDM</sequence>
<proteinExistence type="predicted"/>
<dbReference type="Proteomes" id="UP000076532">
    <property type="component" value="Unassembled WGS sequence"/>
</dbReference>
<protein>
    <submittedName>
        <fullName evidence="1">Uncharacterized protein</fullName>
    </submittedName>
</protein>
<gene>
    <name evidence="1" type="ORF">FIBSPDRAFT_1043266</name>
</gene>
<name>A0A166LFN3_9AGAM</name>
<keyword evidence="2" id="KW-1185">Reference proteome</keyword>
<evidence type="ECO:0000313" key="1">
    <source>
        <dbReference type="EMBL" id="KZP22904.1"/>
    </source>
</evidence>